<proteinExistence type="predicted"/>
<name>A0A2Z5V2L5_9COXI</name>
<evidence type="ECO:0000313" key="2">
    <source>
        <dbReference type="Proteomes" id="UP000282483"/>
    </source>
</evidence>
<dbReference type="OrthoDB" id="5649691at2"/>
<dbReference type="AlphaFoldDB" id="A0A2Z5V2L5"/>
<evidence type="ECO:0000313" key="1">
    <source>
        <dbReference type="EMBL" id="BBB14702.1"/>
    </source>
</evidence>
<dbReference type="KEGG" id="rvi:RVIR1_01650"/>
<keyword evidence="2" id="KW-1185">Reference proteome</keyword>
<dbReference type="EMBL" id="AP018005">
    <property type="protein sequence ID" value="BBB14702.1"/>
    <property type="molecule type" value="Genomic_DNA"/>
</dbReference>
<reference evidence="1 2" key="1">
    <citation type="submission" date="2017-03" db="EMBL/GenBank/DDBJ databases">
        <title>The genome sequence of Candidatus Rickettsiella viridis.</title>
        <authorList>
            <person name="Nikoh N."/>
            <person name="Tsuchida T."/>
            <person name="Yamaguchi K."/>
            <person name="Maeda T."/>
            <person name="Shigenobu S."/>
            <person name="Fukatsu T."/>
        </authorList>
    </citation>
    <scope>NUCLEOTIDE SEQUENCE [LARGE SCALE GENOMIC DNA]</scope>
    <source>
        <strain evidence="1 2">Ap-RA04</strain>
    </source>
</reference>
<sequence>MKKEFFFDKESNEIIENCIRRHKEIKSEIYHRNESKQLKNSVELAENISDISINDIIKMLIAIKYDPDLRTMSISLSRRSQLFDKLILMKSNDKNPWVLRVHIYPVVDMREGFVTNLGTKADSESFVHFHRWQLTSKFITGGFLNSQYEVLKTGNLETSFQEYELVATKDAGAEGRKAVWRGVGYPQKKASDIYQQGDHVHYPIEIPHRVDTSAAGLFGKTITLAHTGESQKKTSTFYLKKESEGDVVDNLCYSEKEFDSAVDTTITTLQLILLNQELINFGFKRFGHANSLETELLPTIAMCELEENFKEKGDDSNLIADTINKHTDKMDKHSLKNLIARSQEVLMNQGLFKRTIADIHNPEMQEAIANRGNNQVPRHVLGQI</sequence>
<dbReference type="Proteomes" id="UP000282483">
    <property type="component" value="Chromosome"/>
</dbReference>
<organism evidence="1 2">
    <name type="scientific">Candidatus Rickettsiella viridis</name>
    <dbReference type="NCBI Taxonomy" id="676208"/>
    <lineage>
        <taxon>Bacteria</taxon>
        <taxon>Pseudomonadati</taxon>
        <taxon>Pseudomonadota</taxon>
        <taxon>Gammaproteobacteria</taxon>
        <taxon>Legionellales</taxon>
        <taxon>Coxiellaceae</taxon>
        <taxon>Rickettsiella</taxon>
    </lineage>
</organism>
<gene>
    <name evidence="1" type="ORF">RVIR1_01650</name>
</gene>
<dbReference type="RefSeq" id="WP_126322219.1">
    <property type="nucleotide sequence ID" value="NZ_AP018005.1"/>
</dbReference>
<accession>A0A2Z5V2L5</accession>
<protein>
    <submittedName>
        <fullName evidence="1">Uncharacterized protein</fullName>
    </submittedName>
</protein>